<dbReference type="RefSeq" id="WP_152264231.1">
    <property type="nucleotide sequence ID" value="NZ_VOKX01000033.1"/>
</dbReference>
<name>A0A5N5W5Y0_STRMB</name>
<reference evidence="1 2" key="1">
    <citation type="journal article" date="2019" name="Microb. Cell Fact.">
        <title>Exploring novel herbicidin analogues by transcriptional regulator overexpression and MS/MS molecular networking.</title>
        <authorList>
            <person name="Shi Y."/>
            <person name="Gu R."/>
            <person name="Li Y."/>
            <person name="Wang X."/>
            <person name="Ren W."/>
            <person name="Li X."/>
            <person name="Wang L."/>
            <person name="Xie Y."/>
            <person name="Hong B."/>
        </authorList>
    </citation>
    <scope>NUCLEOTIDE SEQUENCE [LARGE SCALE GENOMIC DNA]</scope>
    <source>
        <strain evidence="1 2">US-43</strain>
    </source>
</reference>
<evidence type="ECO:0000313" key="1">
    <source>
        <dbReference type="EMBL" id="KAB7843306.1"/>
    </source>
</evidence>
<organism evidence="1 2">
    <name type="scientific">Streptomyces mobaraensis</name>
    <name type="common">Streptoverticillium mobaraense</name>
    <dbReference type="NCBI Taxonomy" id="35621"/>
    <lineage>
        <taxon>Bacteria</taxon>
        <taxon>Bacillati</taxon>
        <taxon>Actinomycetota</taxon>
        <taxon>Actinomycetes</taxon>
        <taxon>Kitasatosporales</taxon>
        <taxon>Streptomycetaceae</taxon>
        <taxon>Streptomyces</taxon>
    </lineage>
</organism>
<dbReference type="OrthoDB" id="4229392at2"/>
<gene>
    <name evidence="1" type="ORF">FRZ00_18365</name>
</gene>
<dbReference type="Proteomes" id="UP000327000">
    <property type="component" value="Unassembled WGS sequence"/>
</dbReference>
<proteinExistence type="predicted"/>
<protein>
    <submittedName>
        <fullName evidence="1">Uncharacterized protein</fullName>
    </submittedName>
</protein>
<keyword evidence="2" id="KW-1185">Reference proteome</keyword>
<accession>A0A5N5W5Y0</accession>
<comment type="caution">
    <text evidence="1">The sequence shown here is derived from an EMBL/GenBank/DDBJ whole genome shotgun (WGS) entry which is preliminary data.</text>
</comment>
<dbReference type="EMBL" id="VOKX01000033">
    <property type="protein sequence ID" value="KAB7843306.1"/>
    <property type="molecule type" value="Genomic_DNA"/>
</dbReference>
<evidence type="ECO:0000313" key="2">
    <source>
        <dbReference type="Proteomes" id="UP000327000"/>
    </source>
</evidence>
<sequence length="63" mass="6812">MSAAGILKTDKLVCDYNTHTARMQLTTGGVGAFAKGSKVKVSLHYFDPNDGFSGFRTERTVTL</sequence>
<dbReference type="AlphaFoldDB" id="A0A5N5W5Y0"/>